<feature type="non-terminal residue" evidence="1">
    <location>
        <position position="1"/>
    </location>
</feature>
<proteinExistence type="predicted"/>
<dbReference type="AlphaFoldDB" id="A0A382ZRL1"/>
<accession>A0A382ZRL1</accession>
<protein>
    <submittedName>
        <fullName evidence="1">Uncharacterized protein</fullName>
    </submittedName>
</protein>
<dbReference type="EMBL" id="UINC01185814">
    <property type="protein sequence ID" value="SVD97705.1"/>
    <property type="molecule type" value="Genomic_DNA"/>
</dbReference>
<name>A0A382ZRL1_9ZZZZ</name>
<sequence length="28" mass="3192">RYRDLPMSPDRIVAALKKARQSYQEAAG</sequence>
<organism evidence="1">
    <name type="scientific">marine metagenome</name>
    <dbReference type="NCBI Taxonomy" id="408172"/>
    <lineage>
        <taxon>unclassified sequences</taxon>
        <taxon>metagenomes</taxon>
        <taxon>ecological metagenomes</taxon>
    </lineage>
</organism>
<reference evidence="1" key="1">
    <citation type="submission" date="2018-05" db="EMBL/GenBank/DDBJ databases">
        <authorList>
            <person name="Lanie J.A."/>
            <person name="Ng W.-L."/>
            <person name="Kazmierczak K.M."/>
            <person name="Andrzejewski T.M."/>
            <person name="Davidsen T.M."/>
            <person name="Wayne K.J."/>
            <person name="Tettelin H."/>
            <person name="Glass J.I."/>
            <person name="Rusch D."/>
            <person name="Podicherti R."/>
            <person name="Tsui H.-C.T."/>
            <person name="Winkler M.E."/>
        </authorList>
    </citation>
    <scope>NUCLEOTIDE SEQUENCE</scope>
</reference>
<evidence type="ECO:0000313" key="1">
    <source>
        <dbReference type="EMBL" id="SVD97705.1"/>
    </source>
</evidence>
<gene>
    <name evidence="1" type="ORF">METZ01_LOCUS450559</name>
</gene>